<dbReference type="Proteomes" id="UP001219525">
    <property type="component" value="Unassembled WGS sequence"/>
</dbReference>
<feature type="compositionally biased region" description="Basic and acidic residues" evidence="1">
    <location>
        <begin position="1"/>
        <end position="20"/>
    </location>
</feature>
<dbReference type="EMBL" id="JARJCW010000087">
    <property type="protein sequence ID" value="KAJ7195954.1"/>
    <property type="molecule type" value="Genomic_DNA"/>
</dbReference>
<dbReference type="AlphaFoldDB" id="A0AAD6UVY8"/>
<protein>
    <submittedName>
        <fullName evidence="2">Uncharacterized protein</fullName>
    </submittedName>
</protein>
<evidence type="ECO:0000313" key="2">
    <source>
        <dbReference type="EMBL" id="KAJ7195954.1"/>
    </source>
</evidence>
<gene>
    <name evidence="2" type="ORF">GGX14DRAFT_403688</name>
</gene>
<name>A0AAD6UVY8_9AGAR</name>
<feature type="compositionally biased region" description="Polar residues" evidence="1">
    <location>
        <begin position="21"/>
        <end position="32"/>
    </location>
</feature>
<evidence type="ECO:0000313" key="3">
    <source>
        <dbReference type="Proteomes" id="UP001219525"/>
    </source>
</evidence>
<comment type="caution">
    <text evidence="2">The sequence shown here is derived from an EMBL/GenBank/DDBJ whole genome shotgun (WGS) entry which is preliminary data.</text>
</comment>
<organism evidence="2 3">
    <name type="scientific">Mycena pura</name>
    <dbReference type="NCBI Taxonomy" id="153505"/>
    <lineage>
        <taxon>Eukaryota</taxon>
        <taxon>Fungi</taxon>
        <taxon>Dikarya</taxon>
        <taxon>Basidiomycota</taxon>
        <taxon>Agaricomycotina</taxon>
        <taxon>Agaricomycetes</taxon>
        <taxon>Agaricomycetidae</taxon>
        <taxon>Agaricales</taxon>
        <taxon>Marasmiineae</taxon>
        <taxon>Mycenaceae</taxon>
        <taxon>Mycena</taxon>
    </lineage>
</organism>
<accession>A0AAD6UVY8</accession>
<feature type="region of interest" description="Disordered" evidence="1">
    <location>
        <begin position="1"/>
        <end position="47"/>
    </location>
</feature>
<evidence type="ECO:0000256" key="1">
    <source>
        <dbReference type="SAM" id="MobiDB-lite"/>
    </source>
</evidence>
<keyword evidence="3" id="KW-1185">Reference proteome</keyword>
<sequence length="279" mass="31429">MEHTKGYERTKAYQEPKKSDPNLNQTWLQSPSPRDPGQSPSPQGPKIAKERWGAVNELDSHTVRLRCIQYSMRQYMVGPEFLTQATPERLGERIEQAAIETFPVDQGEEQVEPVRHQGTKTAATRRKDIEQGLRGNKGSRRIGCIGKSKAVEGKERKADLSQAAITQRKGAGPITCQKYKAGWRRAGGLGVNHELRSAAYSDIQADNFITAGKSDILFTIEDVGNETFVIGLDPEQLGEGEDKYFWTQYSFCETEVHLDPAFDGEEQLLQQWEFTPWAQ</sequence>
<reference evidence="2" key="1">
    <citation type="submission" date="2023-03" db="EMBL/GenBank/DDBJ databases">
        <title>Massive genome expansion in bonnet fungi (Mycena s.s.) driven by repeated elements and novel gene families across ecological guilds.</title>
        <authorList>
            <consortium name="Lawrence Berkeley National Laboratory"/>
            <person name="Harder C.B."/>
            <person name="Miyauchi S."/>
            <person name="Viragh M."/>
            <person name="Kuo A."/>
            <person name="Thoen E."/>
            <person name="Andreopoulos B."/>
            <person name="Lu D."/>
            <person name="Skrede I."/>
            <person name="Drula E."/>
            <person name="Henrissat B."/>
            <person name="Morin E."/>
            <person name="Kohler A."/>
            <person name="Barry K."/>
            <person name="LaButti K."/>
            <person name="Morin E."/>
            <person name="Salamov A."/>
            <person name="Lipzen A."/>
            <person name="Mereny Z."/>
            <person name="Hegedus B."/>
            <person name="Baldrian P."/>
            <person name="Stursova M."/>
            <person name="Weitz H."/>
            <person name="Taylor A."/>
            <person name="Grigoriev I.V."/>
            <person name="Nagy L.G."/>
            <person name="Martin F."/>
            <person name="Kauserud H."/>
        </authorList>
    </citation>
    <scope>NUCLEOTIDE SEQUENCE</scope>
    <source>
        <strain evidence="2">9144</strain>
    </source>
</reference>
<proteinExistence type="predicted"/>